<keyword evidence="6" id="KW-0560">Oxidoreductase</keyword>
<organism evidence="10 11">
    <name type="scientific">Wenzhouxiangella limi</name>
    <dbReference type="NCBI Taxonomy" id="2707351"/>
    <lineage>
        <taxon>Bacteria</taxon>
        <taxon>Pseudomonadati</taxon>
        <taxon>Pseudomonadota</taxon>
        <taxon>Gammaproteobacteria</taxon>
        <taxon>Chromatiales</taxon>
        <taxon>Wenzhouxiangellaceae</taxon>
        <taxon>Wenzhouxiangella</taxon>
    </lineage>
</organism>
<evidence type="ECO:0000313" key="11">
    <source>
        <dbReference type="Proteomes" id="UP000484885"/>
    </source>
</evidence>
<dbReference type="RefSeq" id="WP_164210164.1">
    <property type="nucleotide sequence ID" value="NZ_JAAGSC010000031.1"/>
</dbReference>
<dbReference type="Gene3D" id="3.40.228.10">
    <property type="entry name" value="Dimethylsulfoxide Reductase, domain 2"/>
    <property type="match status" value="1"/>
</dbReference>
<dbReference type="InterPro" id="IPR006656">
    <property type="entry name" value="Mopterin_OxRdtase"/>
</dbReference>
<dbReference type="InterPro" id="IPR006657">
    <property type="entry name" value="MoPterin_dinucl-bd_dom"/>
</dbReference>
<dbReference type="GO" id="GO:0016491">
    <property type="term" value="F:oxidoreductase activity"/>
    <property type="evidence" value="ECO:0007669"/>
    <property type="project" value="UniProtKB-KW"/>
</dbReference>
<evidence type="ECO:0000259" key="9">
    <source>
        <dbReference type="SMART" id="SM00926"/>
    </source>
</evidence>
<evidence type="ECO:0000256" key="5">
    <source>
        <dbReference type="ARBA" id="ARBA00022729"/>
    </source>
</evidence>
<dbReference type="PANTHER" id="PTHR43742">
    <property type="entry name" value="TRIMETHYLAMINE-N-OXIDE REDUCTASE"/>
    <property type="match status" value="1"/>
</dbReference>
<keyword evidence="8" id="KW-0411">Iron-sulfur</keyword>
<evidence type="ECO:0000256" key="4">
    <source>
        <dbReference type="ARBA" id="ARBA00022723"/>
    </source>
</evidence>
<dbReference type="Pfam" id="PF00384">
    <property type="entry name" value="Molybdopterin"/>
    <property type="match status" value="1"/>
</dbReference>
<gene>
    <name evidence="10" type="ORF">G3I74_03450</name>
</gene>
<dbReference type="PANTHER" id="PTHR43742:SF9">
    <property type="entry name" value="TETRATHIONATE REDUCTASE SUBUNIT A"/>
    <property type="match status" value="1"/>
</dbReference>
<dbReference type="SMART" id="SM00926">
    <property type="entry name" value="Molybdop_Fe4S4"/>
    <property type="match status" value="1"/>
</dbReference>
<protein>
    <submittedName>
        <fullName evidence="10">Molybdopterin-dependent oxidoreductase</fullName>
    </submittedName>
</protein>
<keyword evidence="11" id="KW-1185">Reference proteome</keyword>
<dbReference type="SUPFAM" id="SSF53706">
    <property type="entry name" value="Formate dehydrogenase/DMSO reductase, domains 1-3"/>
    <property type="match status" value="1"/>
</dbReference>
<dbReference type="InterPro" id="IPR050612">
    <property type="entry name" value="Prok_Mopterin_Oxidored"/>
</dbReference>
<name>A0A845UY33_9GAMM</name>
<dbReference type="GO" id="GO:0051539">
    <property type="term" value="F:4 iron, 4 sulfur cluster binding"/>
    <property type="evidence" value="ECO:0007669"/>
    <property type="project" value="UniProtKB-KW"/>
</dbReference>
<keyword evidence="4" id="KW-0479">Metal-binding</keyword>
<sequence>MKRRTFLGGATAAGIGAALVSKGWGDAATFFGPDGADIEGLKQAGYEVRHTLCLQCGAQCGLTGLVKTDAPADGKNFVIFGNQNPEHPQRGMCGRGATAPSTWNSPLRLKKPLKRVGERGSGEFEEISWDQAFDEIAARMETIIDEDGERALAFTRHNLSEEISWFQMLNTPNLISQASSCNTAGVVARRWMMGSGFHHHASVDPDYDNCRFVLLPGRTLSAPVGAQWRLAKAKEKGAKVAFLNPAHPDTAYGDAEWISCKPATDAAFMLGLARILIDENRFDENFVRRYTNLPYLIKVDGQPLSQADLEEDGDENLFKVYDGAAIVDHDAEGLVPVLSYEGAVTLADGSEVAVRTAWDLLVEHLADYSPQQVAQMTEVPVATIVRIARTLHSMQGVVEDTWYNTRNGNDTDAVMALMTVNGLLGNFDKPGGLCFRPGHGVPGGSLSRGSDGTLKTRHGYELQLPPPGTPIDKQMYPETNGTFHAVVDSVLGDNNAPYRIRGLFVVDATLFHRDSNTKRIEEMLRNLDLVVTTDIIHQEVCDWSDYVLPADMFLERRKLRGVGWTFSPTAAMAQAVTEPPPGADVRPMEWIAFEIVRRLYPDRASALGYEDRFYNDPKLFQQEYLGAIEDKRIEGLAENWGRNPAQVKEELLREGFITFRDIEYGNVPYKRSFASPSGKLEIYAFHPVRQGYRESGLARQFDPPAFTLPSSNREFYMTNGKSASGSSAVAGLAFSTQYLADNSVWINPQDAERLQITDGAQVELEGLDTGWVATATMKVTPRIHPGTLYTYSYVGGNRQPILQQTEGFEALGKGVNPHWFTTGWIDPHTGSAFNNASVRIRRVV</sequence>
<dbReference type="Pfam" id="PF01568">
    <property type="entry name" value="Molydop_binding"/>
    <property type="match status" value="1"/>
</dbReference>
<keyword evidence="3" id="KW-0500">Molybdenum</keyword>
<evidence type="ECO:0000256" key="7">
    <source>
        <dbReference type="ARBA" id="ARBA00023004"/>
    </source>
</evidence>
<dbReference type="InterPro" id="IPR006963">
    <property type="entry name" value="Mopterin_OxRdtase_4Fe-4S_dom"/>
</dbReference>
<comment type="caution">
    <text evidence="10">The sequence shown here is derived from an EMBL/GenBank/DDBJ whole genome shotgun (WGS) entry which is preliminary data.</text>
</comment>
<keyword evidence="5" id="KW-0732">Signal</keyword>
<proteinExistence type="inferred from homology"/>
<dbReference type="Gene3D" id="3.40.50.740">
    <property type="match status" value="1"/>
</dbReference>
<feature type="domain" description="4Fe-4S Mo/W bis-MGD-type" evidence="9">
    <location>
        <begin position="46"/>
        <end position="105"/>
    </location>
</feature>
<dbReference type="InterPro" id="IPR009010">
    <property type="entry name" value="Asp_de-COase-like_dom_sf"/>
</dbReference>
<accession>A0A845UY33</accession>
<dbReference type="SUPFAM" id="SSF50692">
    <property type="entry name" value="ADC-like"/>
    <property type="match status" value="1"/>
</dbReference>
<dbReference type="AlphaFoldDB" id="A0A845UY33"/>
<dbReference type="Gene3D" id="2.40.40.20">
    <property type="match status" value="1"/>
</dbReference>
<reference evidence="10 11" key="1">
    <citation type="submission" date="2020-02" db="EMBL/GenBank/DDBJ databases">
        <authorList>
            <person name="Zhang X.-Y."/>
        </authorList>
    </citation>
    <scope>NUCLEOTIDE SEQUENCE [LARGE SCALE GENOMIC DNA]</scope>
    <source>
        <strain evidence="10 11">C33</strain>
    </source>
</reference>
<dbReference type="EMBL" id="JAAGSC010000031">
    <property type="protein sequence ID" value="NDY94780.1"/>
    <property type="molecule type" value="Genomic_DNA"/>
</dbReference>
<comment type="similarity">
    <text evidence="1">Belongs to the prokaryotic molybdopterin-containing oxidoreductase family.</text>
</comment>
<evidence type="ECO:0000313" key="10">
    <source>
        <dbReference type="EMBL" id="NDY94780.1"/>
    </source>
</evidence>
<dbReference type="Proteomes" id="UP000484885">
    <property type="component" value="Unassembled WGS sequence"/>
</dbReference>
<evidence type="ECO:0000256" key="8">
    <source>
        <dbReference type="ARBA" id="ARBA00023014"/>
    </source>
</evidence>
<keyword evidence="2" id="KW-0004">4Fe-4S</keyword>
<keyword evidence="7" id="KW-0408">Iron</keyword>
<evidence type="ECO:0000256" key="2">
    <source>
        <dbReference type="ARBA" id="ARBA00022485"/>
    </source>
</evidence>
<dbReference type="GO" id="GO:0046872">
    <property type="term" value="F:metal ion binding"/>
    <property type="evidence" value="ECO:0007669"/>
    <property type="project" value="UniProtKB-KW"/>
</dbReference>
<evidence type="ECO:0000256" key="1">
    <source>
        <dbReference type="ARBA" id="ARBA00010312"/>
    </source>
</evidence>
<dbReference type="GO" id="GO:0043546">
    <property type="term" value="F:molybdopterin cofactor binding"/>
    <property type="evidence" value="ECO:0007669"/>
    <property type="project" value="InterPro"/>
</dbReference>
<evidence type="ECO:0000256" key="3">
    <source>
        <dbReference type="ARBA" id="ARBA00022505"/>
    </source>
</evidence>
<evidence type="ECO:0000256" key="6">
    <source>
        <dbReference type="ARBA" id="ARBA00023002"/>
    </source>
</evidence>
<dbReference type="Gene3D" id="3.30.200.210">
    <property type="match status" value="1"/>
</dbReference>